<reference evidence="4" key="2">
    <citation type="submission" date="2023-06" db="EMBL/GenBank/DDBJ databases">
        <authorList>
            <person name="Swenson N.G."/>
            <person name="Wegrzyn J.L."/>
            <person name="Mcevoy S.L."/>
        </authorList>
    </citation>
    <scope>NUCLEOTIDE SEQUENCE</scope>
    <source>
        <strain evidence="4">NS2018</strain>
        <tissue evidence="4">Leaf</tissue>
    </source>
</reference>
<comment type="caution">
    <text evidence="4">The sequence shown here is derived from an EMBL/GenBank/DDBJ whole genome shotgun (WGS) entry which is preliminary data.</text>
</comment>
<dbReference type="PANTHER" id="PTHR16083">
    <property type="entry name" value="LEUCINE RICH REPEAT CONTAINING PROTEIN"/>
    <property type="match status" value="1"/>
</dbReference>
<gene>
    <name evidence="4" type="ORF">LWI29_020236</name>
</gene>
<dbReference type="Proteomes" id="UP001168877">
    <property type="component" value="Unassembled WGS sequence"/>
</dbReference>
<keyword evidence="1" id="KW-0433">Leucine-rich repeat</keyword>
<dbReference type="InterPro" id="IPR032675">
    <property type="entry name" value="LRR_dom_sf"/>
</dbReference>
<accession>A0AA39VV17</accession>
<keyword evidence="2" id="KW-0677">Repeat</keyword>
<name>A0AA39VV17_ACESA</name>
<dbReference type="Pfam" id="PF20160">
    <property type="entry name" value="C-JID"/>
    <property type="match status" value="1"/>
</dbReference>
<feature type="domain" description="C-JID" evidence="3">
    <location>
        <begin position="137"/>
        <end position="290"/>
    </location>
</feature>
<evidence type="ECO:0000256" key="1">
    <source>
        <dbReference type="ARBA" id="ARBA00022614"/>
    </source>
</evidence>
<evidence type="ECO:0000313" key="5">
    <source>
        <dbReference type="Proteomes" id="UP001168877"/>
    </source>
</evidence>
<evidence type="ECO:0000259" key="3">
    <source>
        <dbReference type="Pfam" id="PF20160"/>
    </source>
</evidence>
<dbReference type="EMBL" id="JAUESC010000369">
    <property type="protein sequence ID" value="KAK0593682.1"/>
    <property type="molecule type" value="Genomic_DNA"/>
</dbReference>
<proteinExistence type="predicted"/>
<evidence type="ECO:0000256" key="2">
    <source>
        <dbReference type="ARBA" id="ARBA00022737"/>
    </source>
</evidence>
<sequence length="318" mass="34939">MLAASVPKICGGGGVCSLGKIIVGKDFPKLKTIKLSYSHNLIETPDFTKVPNLEMLDLKGCTRLCKVHESVGVLKSLIVLNLEGCSSLQSFPSNLFALKSLKNLNLQGCSKLDKLPKNLEVLEHLEELDVGGIAITQVPSSIARSDDNSVKIGLPPNWLNDEFMGIAMCGVLTLDLKDFNGREIGAGCHMNIIGNHYIILFPLHSFTTFESDHLWLAYLPHEQFEHDRSLTSESRWKYDGCGYDSINSVLVSTSTRIHACFEVSRYPDGGALNSKVIKSGIRLVYKRDIECSEDGLPATDAFILHQHQNCSTFAGEGL</sequence>
<dbReference type="PANTHER" id="PTHR16083:SF25">
    <property type="entry name" value="C-JID DOMAIN-CONTAINING PROTEIN"/>
    <property type="match status" value="1"/>
</dbReference>
<dbReference type="InterPro" id="IPR045344">
    <property type="entry name" value="C-JID"/>
</dbReference>
<keyword evidence="5" id="KW-1185">Reference proteome</keyword>
<dbReference type="SUPFAM" id="SSF52058">
    <property type="entry name" value="L domain-like"/>
    <property type="match status" value="1"/>
</dbReference>
<protein>
    <recommendedName>
        <fullName evidence="3">C-JID domain-containing protein</fullName>
    </recommendedName>
</protein>
<reference evidence="4" key="1">
    <citation type="journal article" date="2022" name="Plant J.">
        <title>Strategies of tolerance reflected in two North American maple genomes.</title>
        <authorList>
            <person name="McEvoy S.L."/>
            <person name="Sezen U.U."/>
            <person name="Trouern-Trend A."/>
            <person name="McMahon S.M."/>
            <person name="Schaberg P.G."/>
            <person name="Yang J."/>
            <person name="Wegrzyn J.L."/>
            <person name="Swenson N.G."/>
        </authorList>
    </citation>
    <scope>NUCLEOTIDE SEQUENCE</scope>
    <source>
        <strain evidence="4">NS2018</strain>
    </source>
</reference>
<dbReference type="AlphaFoldDB" id="A0AA39VV17"/>
<organism evidence="4 5">
    <name type="scientific">Acer saccharum</name>
    <name type="common">Sugar maple</name>
    <dbReference type="NCBI Taxonomy" id="4024"/>
    <lineage>
        <taxon>Eukaryota</taxon>
        <taxon>Viridiplantae</taxon>
        <taxon>Streptophyta</taxon>
        <taxon>Embryophyta</taxon>
        <taxon>Tracheophyta</taxon>
        <taxon>Spermatophyta</taxon>
        <taxon>Magnoliopsida</taxon>
        <taxon>eudicotyledons</taxon>
        <taxon>Gunneridae</taxon>
        <taxon>Pentapetalae</taxon>
        <taxon>rosids</taxon>
        <taxon>malvids</taxon>
        <taxon>Sapindales</taxon>
        <taxon>Sapindaceae</taxon>
        <taxon>Hippocastanoideae</taxon>
        <taxon>Acereae</taxon>
        <taxon>Acer</taxon>
    </lineage>
</organism>
<dbReference type="Gene3D" id="3.80.10.10">
    <property type="entry name" value="Ribonuclease Inhibitor"/>
    <property type="match status" value="1"/>
</dbReference>
<evidence type="ECO:0000313" key="4">
    <source>
        <dbReference type="EMBL" id="KAK0593682.1"/>
    </source>
</evidence>